<dbReference type="SUPFAM" id="SSF46689">
    <property type="entry name" value="Homeodomain-like"/>
    <property type="match status" value="1"/>
</dbReference>
<dbReference type="PANTHER" id="PTHR43547">
    <property type="entry name" value="TWO-COMPONENT HISTIDINE KINASE"/>
    <property type="match status" value="1"/>
</dbReference>
<dbReference type="InterPro" id="IPR011110">
    <property type="entry name" value="Reg_prop"/>
</dbReference>
<dbReference type="Pfam" id="PF00072">
    <property type="entry name" value="Response_reg"/>
    <property type="match status" value="1"/>
</dbReference>
<evidence type="ECO:0000313" key="15">
    <source>
        <dbReference type="EMBL" id="MCR8875060.1"/>
    </source>
</evidence>
<keyword evidence="16" id="KW-1185">Reference proteome</keyword>
<keyword evidence="3 11" id="KW-0597">Phosphoprotein</keyword>
<dbReference type="GO" id="GO:0003700">
    <property type="term" value="F:DNA-binding transcription factor activity"/>
    <property type="evidence" value="ECO:0007669"/>
    <property type="project" value="InterPro"/>
</dbReference>
<evidence type="ECO:0000259" key="12">
    <source>
        <dbReference type="PROSITE" id="PS01124"/>
    </source>
</evidence>
<dbReference type="RefSeq" id="WP_258336195.1">
    <property type="nucleotide sequence ID" value="NZ_JANRHJ010000018.1"/>
</dbReference>
<dbReference type="PROSITE" id="PS50109">
    <property type="entry name" value="HIS_KIN"/>
    <property type="match status" value="1"/>
</dbReference>
<dbReference type="InterPro" id="IPR018060">
    <property type="entry name" value="HTH_AraC"/>
</dbReference>
<dbReference type="Gene3D" id="2.130.10.10">
    <property type="entry name" value="YVTN repeat-like/Quinoprotein amine dehydrogenase"/>
    <property type="match status" value="1"/>
</dbReference>
<dbReference type="Gene3D" id="1.10.287.130">
    <property type="match status" value="1"/>
</dbReference>
<accession>A0AAW5N9G9</accession>
<dbReference type="InterPro" id="IPR003594">
    <property type="entry name" value="HATPase_dom"/>
</dbReference>
<dbReference type="InterPro" id="IPR015943">
    <property type="entry name" value="WD40/YVTN_repeat-like_dom_sf"/>
</dbReference>
<reference evidence="15 16" key="1">
    <citation type="submission" date="2022-08" db="EMBL/GenBank/DDBJ databases">
        <authorList>
            <person name="Zeman M."/>
            <person name="Kubasova T."/>
        </authorList>
    </citation>
    <scope>NUCLEOTIDE SEQUENCE [LARGE SCALE GENOMIC DNA]</scope>
    <source>
        <strain evidence="15 16">ET62</strain>
    </source>
</reference>
<dbReference type="PROSITE" id="PS01124">
    <property type="entry name" value="HTH_ARAC_FAMILY_2"/>
    <property type="match status" value="1"/>
</dbReference>
<dbReference type="GO" id="GO:0005524">
    <property type="term" value="F:ATP binding"/>
    <property type="evidence" value="ECO:0007669"/>
    <property type="project" value="UniProtKB-KW"/>
</dbReference>
<name>A0AAW5N9G9_9BACT</name>
<evidence type="ECO:0000256" key="2">
    <source>
        <dbReference type="ARBA" id="ARBA00012438"/>
    </source>
</evidence>
<dbReference type="InterPro" id="IPR005467">
    <property type="entry name" value="His_kinase_dom"/>
</dbReference>
<evidence type="ECO:0000256" key="11">
    <source>
        <dbReference type="PROSITE-ProRule" id="PRU00169"/>
    </source>
</evidence>
<dbReference type="FunFam" id="3.30.565.10:FF:000037">
    <property type="entry name" value="Hybrid sensor histidine kinase/response regulator"/>
    <property type="match status" value="1"/>
</dbReference>
<evidence type="ECO:0000256" key="1">
    <source>
        <dbReference type="ARBA" id="ARBA00000085"/>
    </source>
</evidence>
<dbReference type="Gene3D" id="3.30.565.10">
    <property type="entry name" value="Histidine kinase-like ATPase, C-terminal domain"/>
    <property type="match status" value="1"/>
</dbReference>
<dbReference type="InterPro" id="IPR011006">
    <property type="entry name" value="CheY-like_superfamily"/>
</dbReference>
<dbReference type="GO" id="GO:0000155">
    <property type="term" value="F:phosphorelay sensor kinase activity"/>
    <property type="evidence" value="ECO:0007669"/>
    <property type="project" value="InterPro"/>
</dbReference>
<keyword evidence="7 15" id="KW-0067">ATP-binding</keyword>
<dbReference type="PRINTS" id="PR00344">
    <property type="entry name" value="BCTRLSENSOR"/>
</dbReference>
<comment type="caution">
    <text evidence="15">The sequence shown here is derived from an EMBL/GenBank/DDBJ whole genome shotgun (WGS) entry which is preliminary data.</text>
</comment>
<dbReference type="SUPFAM" id="SSF55874">
    <property type="entry name" value="ATPase domain of HSP90 chaperone/DNA topoisomerase II/histidine kinase"/>
    <property type="match status" value="1"/>
</dbReference>
<dbReference type="InterPro" id="IPR011123">
    <property type="entry name" value="Y_Y_Y"/>
</dbReference>
<dbReference type="PANTHER" id="PTHR43547:SF2">
    <property type="entry name" value="HYBRID SIGNAL TRANSDUCTION HISTIDINE KINASE C"/>
    <property type="match status" value="1"/>
</dbReference>
<feature type="modified residue" description="4-aspartylphosphate" evidence="11">
    <location>
        <position position="699"/>
    </location>
</feature>
<feature type="domain" description="Histidine kinase" evidence="13">
    <location>
        <begin position="400"/>
        <end position="614"/>
    </location>
</feature>
<evidence type="ECO:0000256" key="4">
    <source>
        <dbReference type="ARBA" id="ARBA00022679"/>
    </source>
</evidence>
<dbReference type="Gene3D" id="3.40.50.2300">
    <property type="match status" value="1"/>
</dbReference>
<organism evidence="15 16">
    <name type="scientific">Phocaeicola barnesiae</name>
    <dbReference type="NCBI Taxonomy" id="376804"/>
    <lineage>
        <taxon>Bacteria</taxon>
        <taxon>Pseudomonadati</taxon>
        <taxon>Bacteroidota</taxon>
        <taxon>Bacteroidia</taxon>
        <taxon>Bacteroidales</taxon>
        <taxon>Bacteroidaceae</taxon>
        <taxon>Phocaeicola</taxon>
    </lineage>
</organism>
<evidence type="ECO:0000256" key="8">
    <source>
        <dbReference type="ARBA" id="ARBA00023012"/>
    </source>
</evidence>
<evidence type="ECO:0000256" key="3">
    <source>
        <dbReference type="ARBA" id="ARBA00022553"/>
    </source>
</evidence>
<feature type="domain" description="Response regulatory" evidence="14">
    <location>
        <begin position="651"/>
        <end position="766"/>
    </location>
</feature>
<dbReference type="InterPro" id="IPR004358">
    <property type="entry name" value="Sig_transdc_His_kin-like_C"/>
</dbReference>
<keyword evidence="8" id="KW-0902">Two-component regulatory system</keyword>
<dbReference type="CDD" id="cd00082">
    <property type="entry name" value="HisKA"/>
    <property type="match status" value="1"/>
</dbReference>
<evidence type="ECO:0000256" key="6">
    <source>
        <dbReference type="ARBA" id="ARBA00022777"/>
    </source>
</evidence>
<dbReference type="InterPro" id="IPR009057">
    <property type="entry name" value="Homeodomain-like_sf"/>
</dbReference>
<dbReference type="Pfam" id="PF00512">
    <property type="entry name" value="HisKA"/>
    <property type="match status" value="1"/>
</dbReference>
<dbReference type="Gene3D" id="2.60.40.10">
    <property type="entry name" value="Immunoglobulins"/>
    <property type="match status" value="1"/>
</dbReference>
<dbReference type="Pfam" id="PF07495">
    <property type="entry name" value="Y_Y_Y"/>
    <property type="match status" value="1"/>
</dbReference>
<keyword evidence="10" id="KW-0804">Transcription</keyword>
<dbReference type="GO" id="GO:0043565">
    <property type="term" value="F:sequence-specific DNA binding"/>
    <property type="evidence" value="ECO:0007669"/>
    <property type="project" value="InterPro"/>
</dbReference>
<dbReference type="SMART" id="SM00448">
    <property type="entry name" value="REC"/>
    <property type="match status" value="1"/>
</dbReference>
<dbReference type="EMBL" id="JANRHJ010000018">
    <property type="protein sequence ID" value="MCR8875060.1"/>
    <property type="molecule type" value="Genomic_DNA"/>
</dbReference>
<evidence type="ECO:0000313" key="16">
    <source>
        <dbReference type="Proteomes" id="UP001204579"/>
    </source>
</evidence>
<keyword evidence="5" id="KW-0547">Nucleotide-binding</keyword>
<comment type="catalytic activity">
    <reaction evidence="1">
        <text>ATP + protein L-histidine = ADP + protein N-phospho-L-histidine.</text>
        <dbReference type="EC" id="2.7.13.3"/>
    </reaction>
</comment>
<dbReference type="SUPFAM" id="SSF47384">
    <property type="entry name" value="Homodimeric domain of signal transducing histidine kinase"/>
    <property type="match status" value="1"/>
</dbReference>
<dbReference type="SUPFAM" id="SSF63829">
    <property type="entry name" value="Calcium-dependent phosphotriesterase"/>
    <property type="match status" value="1"/>
</dbReference>
<evidence type="ECO:0000256" key="7">
    <source>
        <dbReference type="ARBA" id="ARBA00022840"/>
    </source>
</evidence>
<evidence type="ECO:0000256" key="5">
    <source>
        <dbReference type="ARBA" id="ARBA00022741"/>
    </source>
</evidence>
<gene>
    <name evidence="15" type="ORF">NW209_13740</name>
</gene>
<dbReference type="SMART" id="SM00388">
    <property type="entry name" value="HisKA"/>
    <property type="match status" value="1"/>
</dbReference>
<proteinExistence type="predicted"/>
<dbReference type="PROSITE" id="PS50110">
    <property type="entry name" value="RESPONSE_REGULATORY"/>
    <property type="match status" value="1"/>
</dbReference>
<dbReference type="InterPro" id="IPR036097">
    <property type="entry name" value="HisK_dim/P_sf"/>
</dbReference>
<keyword evidence="4" id="KW-0808">Transferase</keyword>
<feature type="non-terminal residue" evidence="15">
    <location>
        <position position="1"/>
    </location>
</feature>
<dbReference type="CDD" id="cd00075">
    <property type="entry name" value="HATPase"/>
    <property type="match status" value="1"/>
</dbReference>
<keyword evidence="6" id="KW-0418">Kinase</keyword>
<dbReference type="InterPro" id="IPR036890">
    <property type="entry name" value="HATPase_C_sf"/>
</dbReference>
<dbReference type="AlphaFoldDB" id="A0AAW5N9G9"/>
<dbReference type="InterPro" id="IPR013783">
    <property type="entry name" value="Ig-like_fold"/>
</dbReference>
<dbReference type="InterPro" id="IPR003661">
    <property type="entry name" value="HisK_dim/P_dom"/>
</dbReference>
<dbReference type="Proteomes" id="UP001204579">
    <property type="component" value="Unassembled WGS sequence"/>
</dbReference>
<dbReference type="Pfam" id="PF02518">
    <property type="entry name" value="HATPase_c"/>
    <property type="match status" value="1"/>
</dbReference>
<sequence>IDSRNDIWIINNYLEVRQYSTQQGKLNLKRTYSFPNNVFSISEDKSGRIWATLSDRFAILTPNGDFTYQYAPNGISFSQLRTLKPTRSMILFTISNGIYKFGDDQQFIPLDSLFVDNPNTITVDPKGTYWIGTYNTGLIKYIPQTHEIKRFDTTSGLIENNIKSVIEDKNGNIWFSTSTHITKYDVQNDIFSCVYDKRFTKGNLYGINCCAIAPNGAIYFGGSGGITVVYPDKQAEEAEEIPLNLDLVIVDNQVIRNLPDRLLLDYRDNMITFWYSGLDFKYGASLNYAYQLEGFDKKWINAGTNKRVTYSNLPSGNYTFKVKVRKLNGEWGKNELSMNIHIQPAPWKSPWAITSYWLLGIALTGLSIWIIVRWRVQQERLALAERQKEMNQEHIDFVTNISHEFRTPLSLIYAPLKELVHNNSLDESSRQLLNTMQRNAERLLQLSRQIVDSNKSEKEEKELHVTSGNIGTFICSLTENFQFIVHQRDITLEVRHEEVEDGYFDAEKIEKILYNLISNAIKYTPDGGHITVYIHTDKQHAYIEVKDTGIGIPPEKKENIFKRFNRLDTKMNVAGSGIGLHYAQQLAHLHKGSITYKPNVPQGSCFIVEFPIHREAYHKDEFADNTSFFTTTSILPNPSSTDQSSKEKKATLVIAEDNMEVRNYLQRLLNQDYHIMAVSNGEEVLECLALNVPDLILSDIVMPHKDGYELCRIIKASTEWGHIPVVLLTAKSDTQSNIQGLDCGADAYVGKPFDPFYLKAVVENLLANRQKIQRIIQNLTSGHISQEKIHETMLNEHDHTFLEKLHAQLDQHLDDEEFSINLLAKELGMSYSSLYARIKSLTGQTPQNFLITYRMNTAMQLLKSGNYTVSEVCYKVGASSLANFSRSFKRQFGIPPSEVQ</sequence>
<evidence type="ECO:0000256" key="9">
    <source>
        <dbReference type="ARBA" id="ARBA00023015"/>
    </source>
</evidence>
<protein>
    <recommendedName>
        <fullName evidence="2">histidine kinase</fullName>
        <ecNumber evidence="2">2.7.13.3</ecNumber>
    </recommendedName>
</protein>
<dbReference type="InterPro" id="IPR001789">
    <property type="entry name" value="Sig_transdc_resp-reg_receiver"/>
</dbReference>
<dbReference type="SMART" id="SM00387">
    <property type="entry name" value="HATPase_c"/>
    <property type="match status" value="1"/>
</dbReference>
<dbReference type="EC" id="2.7.13.3" evidence="2"/>
<feature type="domain" description="HTH araC/xylS-type" evidence="12">
    <location>
        <begin position="803"/>
        <end position="900"/>
    </location>
</feature>
<dbReference type="Pfam" id="PF07494">
    <property type="entry name" value="Reg_prop"/>
    <property type="match status" value="1"/>
</dbReference>
<dbReference type="SMART" id="SM00342">
    <property type="entry name" value="HTH_ARAC"/>
    <property type="match status" value="1"/>
</dbReference>
<evidence type="ECO:0000256" key="10">
    <source>
        <dbReference type="ARBA" id="ARBA00023163"/>
    </source>
</evidence>
<dbReference type="Gene3D" id="1.10.10.60">
    <property type="entry name" value="Homeodomain-like"/>
    <property type="match status" value="1"/>
</dbReference>
<dbReference type="Pfam" id="PF12833">
    <property type="entry name" value="HTH_18"/>
    <property type="match status" value="1"/>
</dbReference>
<dbReference type="SUPFAM" id="SSF52172">
    <property type="entry name" value="CheY-like"/>
    <property type="match status" value="1"/>
</dbReference>
<keyword evidence="9" id="KW-0805">Transcription regulation</keyword>
<evidence type="ECO:0000259" key="14">
    <source>
        <dbReference type="PROSITE" id="PS50110"/>
    </source>
</evidence>
<evidence type="ECO:0000259" key="13">
    <source>
        <dbReference type="PROSITE" id="PS50109"/>
    </source>
</evidence>